<dbReference type="PROSITE" id="PS51257">
    <property type="entry name" value="PROKAR_LIPOPROTEIN"/>
    <property type="match status" value="1"/>
</dbReference>
<protein>
    <submittedName>
        <fullName evidence="1">Uncharacterized protein</fullName>
    </submittedName>
</protein>
<organism evidence="1 2">
    <name type="scientific">Dorcoceras hygrometricum</name>
    <dbReference type="NCBI Taxonomy" id="472368"/>
    <lineage>
        <taxon>Eukaryota</taxon>
        <taxon>Viridiplantae</taxon>
        <taxon>Streptophyta</taxon>
        <taxon>Embryophyta</taxon>
        <taxon>Tracheophyta</taxon>
        <taxon>Spermatophyta</taxon>
        <taxon>Magnoliopsida</taxon>
        <taxon>eudicotyledons</taxon>
        <taxon>Gunneridae</taxon>
        <taxon>Pentapetalae</taxon>
        <taxon>asterids</taxon>
        <taxon>lamiids</taxon>
        <taxon>Lamiales</taxon>
        <taxon>Gesneriaceae</taxon>
        <taxon>Didymocarpoideae</taxon>
        <taxon>Trichosporeae</taxon>
        <taxon>Loxocarpinae</taxon>
        <taxon>Dorcoceras</taxon>
    </lineage>
</organism>
<keyword evidence="2" id="KW-1185">Reference proteome</keyword>
<accession>A0A2Z6ZVK1</accession>
<gene>
    <name evidence="1" type="ORF">F511_45817</name>
</gene>
<proteinExistence type="predicted"/>
<dbReference type="AlphaFoldDB" id="A0A2Z6ZVK1"/>
<evidence type="ECO:0000313" key="1">
    <source>
        <dbReference type="EMBL" id="KZV06702.1"/>
    </source>
</evidence>
<dbReference type="Proteomes" id="UP000250235">
    <property type="component" value="Unassembled WGS sequence"/>
</dbReference>
<evidence type="ECO:0000313" key="2">
    <source>
        <dbReference type="Proteomes" id="UP000250235"/>
    </source>
</evidence>
<sequence>MAAMKCDAGSLDGRWLRAAATNFFCGGGAACRPPLRRSSGDVVTAGIISSRVWFGPVPGSP</sequence>
<reference evidence="1 2" key="1">
    <citation type="journal article" date="2015" name="Proc. Natl. Acad. Sci. U.S.A.">
        <title>The resurrection genome of Boea hygrometrica: A blueprint for survival of dehydration.</title>
        <authorList>
            <person name="Xiao L."/>
            <person name="Yang G."/>
            <person name="Zhang L."/>
            <person name="Yang X."/>
            <person name="Zhao S."/>
            <person name="Ji Z."/>
            <person name="Zhou Q."/>
            <person name="Hu M."/>
            <person name="Wang Y."/>
            <person name="Chen M."/>
            <person name="Xu Y."/>
            <person name="Jin H."/>
            <person name="Xiao X."/>
            <person name="Hu G."/>
            <person name="Bao F."/>
            <person name="Hu Y."/>
            <person name="Wan P."/>
            <person name="Li L."/>
            <person name="Deng X."/>
            <person name="Kuang T."/>
            <person name="Xiang C."/>
            <person name="Zhu J.K."/>
            <person name="Oliver M.J."/>
            <person name="He Y."/>
        </authorList>
    </citation>
    <scope>NUCLEOTIDE SEQUENCE [LARGE SCALE GENOMIC DNA]</scope>
    <source>
        <strain evidence="2">cv. XS01</strain>
    </source>
</reference>
<name>A0A2Z6ZVK1_9LAMI</name>
<dbReference type="EMBL" id="KV066193">
    <property type="protein sequence ID" value="KZV06702.1"/>
    <property type="molecule type" value="Genomic_DNA"/>
</dbReference>